<evidence type="ECO:0000256" key="14">
    <source>
        <dbReference type="SAM" id="SignalP"/>
    </source>
</evidence>
<keyword evidence="10 13" id="KW-0472">Membrane</keyword>
<feature type="signal peptide" evidence="14">
    <location>
        <begin position="1"/>
        <end position="19"/>
    </location>
</feature>
<evidence type="ECO:0000313" key="17">
    <source>
        <dbReference type="EMBL" id="KAK0169063.1"/>
    </source>
</evidence>
<dbReference type="PANTHER" id="PTHR13351">
    <property type="entry name" value="RENIN RECEPTOR"/>
    <property type="match status" value="1"/>
</dbReference>
<evidence type="ECO:0000256" key="6">
    <source>
        <dbReference type="ARBA" id="ARBA00022692"/>
    </source>
</evidence>
<dbReference type="InterPro" id="IPR012493">
    <property type="entry name" value="Renin_rcpt"/>
</dbReference>
<feature type="region of interest" description="Disordered" evidence="12">
    <location>
        <begin position="267"/>
        <end position="294"/>
    </location>
</feature>
<evidence type="ECO:0000256" key="10">
    <source>
        <dbReference type="ARBA" id="ARBA00023136"/>
    </source>
</evidence>
<dbReference type="Pfam" id="PF07850">
    <property type="entry name" value="Renin_r"/>
    <property type="match status" value="1"/>
</dbReference>
<reference evidence="17" key="2">
    <citation type="submission" date="2023-03" db="EMBL/GenBank/DDBJ databases">
        <authorList>
            <person name="Inwood S.N."/>
            <person name="Skelly J.G."/>
            <person name="Guhlin J."/>
            <person name="Harrop T.W.R."/>
            <person name="Goldson S.G."/>
            <person name="Dearden P.K."/>
        </authorList>
    </citation>
    <scope>NUCLEOTIDE SEQUENCE</scope>
    <source>
        <strain evidence="17">Lincoln</strain>
        <tissue evidence="17">Whole body</tissue>
    </source>
</reference>
<evidence type="ECO:0008006" key="19">
    <source>
        <dbReference type="Google" id="ProtNLM"/>
    </source>
</evidence>
<keyword evidence="8" id="KW-0256">Endoplasmic reticulum</keyword>
<sequence>MLKIFFLAVFALTSVCAEGEFIVLHSPDSVQFNNRQPLNQSMLKDIITAILGFTVQPNHQWNGLAVTDPFGLPEAAVSIVIEGVDSLESSRNVKFPLNVDENEERTWQVVRQRLEDRDKNNTLIRIRVGDGFDALGQSSLGELKPNYIERTVYLNPKNETDHQFIREVQLLRAIAQNVPSTVSANSKPDVYWLIVSGLGPVIDYYGKDSLAAKEAFKLLDDALEEICQAFIEVYKNNVFIAALTSDSNKVRDTRSINSLRVQRAVTEATKTDTTSDTNKKATDTPSSGLKPEDRNRAKKYSKDYSAIFNIILWFGVIFVFSLLAICITIADMDPGRDSIIYRMTSNRMKKDN</sequence>
<evidence type="ECO:0000256" key="5">
    <source>
        <dbReference type="ARBA" id="ARBA00022685"/>
    </source>
</evidence>
<accession>A0AA39FGI0</accession>
<dbReference type="GO" id="GO:0030177">
    <property type="term" value="P:positive regulation of Wnt signaling pathway"/>
    <property type="evidence" value="ECO:0007669"/>
    <property type="project" value="TreeGrafter"/>
</dbReference>
<keyword evidence="18" id="KW-1185">Reference proteome</keyword>
<evidence type="ECO:0000259" key="15">
    <source>
        <dbReference type="Pfam" id="PF07850"/>
    </source>
</evidence>
<feature type="compositionally biased region" description="Low complexity" evidence="12">
    <location>
        <begin position="267"/>
        <end position="276"/>
    </location>
</feature>
<feature type="chain" id="PRO_5041329281" description="Renin receptor" evidence="14">
    <location>
        <begin position="20"/>
        <end position="352"/>
    </location>
</feature>
<organism evidence="17 18">
    <name type="scientific">Microctonus hyperodae</name>
    <name type="common">Parasitoid wasp</name>
    <dbReference type="NCBI Taxonomy" id="165561"/>
    <lineage>
        <taxon>Eukaryota</taxon>
        <taxon>Metazoa</taxon>
        <taxon>Ecdysozoa</taxon>
        <taxon>Arthropoda</taxon>
        <taxon>Hexapoda</taxon>
        <taxon>Insecta</taxon>
        <taxon>Pterygota</taxon>
        <taxon>Neoptera</taxon>
        <taxon>Endopterygota</taxon>
        <taxon>Hymenoptera</taxon>
        <taxon>Apocrita</taxon>
        <taxon>Ichneumonoidea</taxon>
        <taxon>Braconidae</taxon>
        <taxon>Euphorinae</taxon>
        <taxon>Microctonus</taxon>
    </lineage>
</organism>
<evidence type="ECO:0000256" key="11">
    <source>
        <dbReference type="ARBA" id="ARBA00023170"/>
    </source>
</evidence>
<evidence type="ECO:0000256" key="7">
    <source>
        <dbReference type="ARBA" id="ARBA00022729"/>
    </source>
</evidence>
<dbReference type="Proteomes" id="UP001168972">
    <property type="component" value="Unassembled WGS sequence"/>
</dbReference>
<keyword evidence="7 14" id="KW-0732">Signal</keyword>
<dbReference type="AlphaFoldDB" id="A0AA39FGI0"/>
<evidence type="ECO:0000256" key="8">
    <source>
        <dbReference type="ARBA" id="ARBA00022824"/>
    </source>
</evidence>
<keyword evidence="5" id="KW-0165">Cleavage on pair of basic residues</keyword>
<evidence type="ECO:0000313" key="18">
    <source>
        <dbReference type="Proteomes" id="UP001168972"/>
    </source>
</evidence>
<dbReference type="EMBL" id="JAQQBR010001831">
    <property type="protein sequence ID" value="KAK0169063.1"/>
    <property type="molecule type" value="Genomic_DNA"/>
</dbReference>
<dbReference type="GO" id="GO:0031982">
    <property type="term" value="C:vesicle"/>
    <property type="evidence" value="ECO:0007669"/>
    <property type="project" value="UniProtKB-SubCell"/>
</dbReference>
<evidence type="ECO:0000256" key="3">
    <source>
        <dbReference type="ARBA" id="ARBA00004373"/>
    </source>
</evidence>
<keyword evidence="9 13" id="KW-1133">Transmembrane helix</keyword>
<evidence type="ECO:0000256" key="12">
    <source>
        <dbReference type="SAM" id="MobiDB-lite"/>
    </source>
</evidence>
<dbReference type="InterPro" id="IPR057318">
    <property type="entry name" value="RENR_N"/>
</dbReference>
<evidence type="ECO:0000256" key="9">
    <source>
        <dbReference type="ARBA" id="ARBA00022989"/>
    </source>
</evidence>
<dbReference type="GO" id="GO:0005789">
    <property type="term" value="C:endoplasmic reticulum membrane"/>
    <property type="evidence" value="ECO:0007669"/>
    <property type="project" value="UniProtKB-SubCell"/>
</dbReference>
<comment type="subcellular location">
    <subcellularLocation>
        <location evidence="2">Cell membrane</location>
        <topology evidence="2">Single-pass type I membrane protein</topology>
    </subcellularLocation>
    <subcellularLocation>
        <location evidence="1">Endoplasmic reticulum membrane</location>
        <topology evidence="1">Single-pass type I membrane protein</topology>
    </subcellularLocation>
    <subcellularLocation>
        <location evidence="3">Vesicle</location>
    </subcellularLocation>
</comment>
<protein>
    <recommendedName>
        <fullName evidence="19">Renin receptor</fullName>
    </recommendedName>
</protein>
<evidence type="ECO:0000259" key="16">
    <source>
        <dbReference type="Pfam" id="PF25294"/>
    </source>
</evidence>
<proteinExistence type="predicted"/>
<dbReference type="InterPro" id="IPR056780">
    <property type="entry name" value="Renin_r_C"/>
</dbReference>
<evidence type="ECO:0000256" key="13">
    <source>
        <dbReference type="SAM" id="Phobius"/>
    </source>
</evidence>
<dbReference type="GO" id="GO:0009897">
    <property type="term" value="C:external side of plasma membrane"/>
    <property type="evidence" value="ECO:0007669"/>
    <property type="project" value="TreeGrafter"/>
</dbReference>
<comment type="caution">
    <text evidence="17">The sequence shown here is derived from an EMBL/GenBank/DDBJ whole genome shotgun (WGS) entry which is preliminary data.</text>
</comment>
<dbReference type="PANTHER" id="PTHR13351:SF1">
    <property type="entry name" value="RENIN RECEPTOR"/>
    <property type="match status" value="1"/>
</dbReference>
<feature type="transmembrane region" description="Helical" evidence="13">
    <location>
        <begin position="306"/>
        <end position="330"/>
    </location>
</feature>
<dbReference type="GO" id="GO:0038023">
    <property type="term" value="F:signaling receptor activity"/>
    <property type="evidence" value="ECO:0007669"/>
    <property type="project" value="InterPro"/>
</dbReference>
<feature type="domain" description="Renin receptor N-terminal" evidence="16">
    <location>
        <begin position="18"/>
        <end position="246"/>
    </location>
</feature>
<evidence type="ECO:0000256" key="1">
    <source>
        <dbReference type="ARBA" id="ARBA00004115"/>
    </source>
</evidence>
<evidence type="ECO:0000256" key="4">
    <source>
        <dbReference type="ARBA" id="ARBA00022475"/>
    </source>
</evidence>
<dbReference type="Pfam" id="PF25294">
    <property type="entry name" value="RENR_N"/>
    <property type="match status" value="1"/>
</dbReference>
<reference evidence="17" key="1">
    <citation type="journal article" date="2023" name="bioRxiv">
        <title>Scaffold-level genome assemblies of two parasitoid biocontrol wasps reveal the parthenogenesis mechanism and an associated novel virus.</title>
        <authorList>
            <person name="Inwood S."/>
            <person name="Skelly J."/>
            <person name="Guhlin J."/>
            <person name="Harrop T."/>
            <person name="Goldson S."/>
            <person name="Dearden P."/>
        </authorList>
    </citation>
    <scope>NUCLEOTIDE SEQUENCE</scope>
    <source>
        <strain evidence="17">Lincoln</strain>
        <tissue evidence="17">Whole body</tissue>
    </source>
</reference>
<name>A0AA39FGI0_MICHY</name>
<keyword evidence="4" id="KW-1003">Cell membrane</keyword>
<gene>
    <name evidence="17" type="ORF">PV327_002809</name>
</gene>
<evidence type="ECO:0000256" key="2">
    <source>
        <dbReference type="ARBA" id="ARBA00004251"/>
    </source>
</evidence>
<dbReference type="GO" id="GO:0098588">
    <property type="term" value="C:bounding membrane of organelle"/>
    <property type="evidence" value="ECO:0007669"/>
    <property type="project" value="UniProtKB-ARBA"/>
</dbReference>
<keyword evidence="11" id="KW-0675">Receptor</keyword>
<feature type="domain" description="Renin receptor-like C-terminal transmembrane spanning segment" evidence="15">
    <location>
        <begin position="280"/>
        <end position="351"/>
    </location>
</feature>
<keyword evidence="6 13" id="KW-0812">Transmembrane</keyword>